<keyword evidence="4 8" id="KW-1133">Transmembrane helix</keyword>
<dbReference type="GO" id="GO:0022857">
    <property type="term" value="F:transmembrane transporter activity"/>
    <property type="evidence" value="ECO:0007669"/>
    <property type="project" value="TreeGrafter"/>
</dbReference>
<keyword evidence="12" id="KW-1185">Reference proteome</keyword>
<comment type="similarity">
    <text evidence="6">Belongs to the ABC-4 integral membrane protein family.</text>
</comment>
<organism evidence="11 12">
    <name type="scientific">Schaalia georgiae F0490</name>
    <dbReference type="NCBI Taxonomy" id="1125717"/>
    <lineage>
        <taxon>Bacteria</taxon>
        <taxon>Bacillati</taxon>
        <taxon>Actinomycetota</taxon>
        <taxon>Actinomycetes</taxon>
        <taxon>Actinomycetales</taxon>
        <taxon>Actinomycetaceae</taxon>
        <taxon>Schaalia</taxon>
    </lineage>
</organism>
<dbReference type="AlphaFoldDB" id="J0X972"/>
<proteinExistence type="inferred from homology"/>
<comment type="caution">
    <text evidence="11">The sequence shown here is derived from an EMBL/GenBank/DDBJ whole genome shotgun (WGS) entry which is preliminary data.</text>
</comment>
<comment type="subcellular location">
    <subcellularLocation>
        <location evidence="1">Cell membrane</location>
        <topology evidence="1">Multi-pass membrane protein</topology>
    </subcellularLocation>
</comment>
<dbReference type="PANTHER" id="PTHR30572">
    <property type="entry name" value="MEMBRANE COMPONENT OF TRANSPORTER-RELATED"/>
    <property type="match status" value="1"/>
</dbReference>
<evidence type="ECO:0000259" key="10">
    <source>
        <dbReference type="Pfam" id="PF12704"/>
    </source>
</evidence>
<feature type="domain" description="MacB-like periplasmic core" evidence="10">
    <location>
        <begin position="26"/>
        <end position="161"/>
    </location>
</feature>
<name>J0X972_9ACTO</name>
<sequence>MSAVSKRAMFWRMVASSVLRRRSRVLIAVLAVAIGATTLSGLATIAIDVPAQMAREIRSYGANMVVTGADGQAMDDEALAAVDRALPAAQLVGSASFDYETVTVNDQPYVAGGTDLEAVRQMSPFWFVDGEWPSGGAQVLLGEEIATTIDAKTGDRITINQLDGTASSNAAAASGSATSGSGKANSSGATPAAQPAASGPGSQAGAQSASTPLSAQTAQASQGAQGAQSGADGQARSITVTVSGILKTGGNEDGYIYMSADDMAELTGAWEPSIAQYSVALEGDQLTALVDSINASVPSVRAQTVKRLVQSDSGVIDMLRSLLGLITVIVLALTTIGVSTTMIAVVTERRNEIGLRKALGATSRSIMGEFMGEGVALGAIGGLVGAAAGYALAAAISWNVFHRAVAVHPLVLIATVVSSVAVAVVACLPPVRRALAIDPALVLRGE</sequence>
<dbReference type="Pfam" id="PF02687">
    <property type="entry name" value="FtsX"/>
    <property type="match status" value="1"/>
</dbReference>
<evidence type="ECO:0000256" key="2">
    <source>
        <dbReference type="ARBA" id="ARBA00022475"/>
    </source>
</evidence>
<evidence type="ECO:0000256" key="3">
    <source>
        <dbReference type="ARBA" id="ARBA00022692"/>
    </source>
</evidence>
<evidence type="ECO:0000256" key="8">
    <source>
        <dbReference type="SAM" id="Phobius"/>
    </source>
</evidence>
<dbReference type="InterPro" id="IPR003838">
    <property type="entry name" value="ABC3_permease_C"/>
</dbReference>
<dbReference type="InterPro" id="IPR050250">
    <property type="entry name" value="Macrolide_Exporter_MacB"/>
</dbReference>
<evidence type="ECO:0000313" key="11">
    <source>
        <dbReference type="EMBL" id="EJF45201.1"/>
    </source>
</evidence>
<gene>
    <name evidence="11" type="ORF">HMPREF1317_1916</name>
</gene>
<feature type="domain" description="ABC3 transporter permease C-terminal" evidence="9">
    <location>
        <begin position="325"/>
        <end position="439"/>
    </location>
</feature>
<evidence type="ECO:0000256" key="1">
    <source>
        <dbReference type="ARBA" id="ARBA00004651"/>
    </source>
</evidence>
<accession>J0X972</accession>
<dbReference type="EMBL" id="AKFS01000172">
    <property type="protein sequence ID" value="EJF45201.1"/>
    <property type="molecule type" value="Genomic_DNA"/>
</dbReference>
<evidence type="ECO:0000256" key="7">
    <source>
        <dbReference type="SAM" id="MobiDB-lite"/>
    </source>
</evidence>
<reference evidence="11 12" key="1">
    <citation type="submission" date="2012-05" db="EMBL/GenBank/DDBJ databases">
        <authorList>
            <person name="Harkins D.M."/>
            <person name="Madupu R."/>
            <person name="Durkin A.S."/>
            <person name="Torralba M."/>
            <person name="Methe B."/>
            <person name="Sutton G.G."/>
            <person name="Nelson K.E."/>
        </authorList>
    </citation>
    <scope>NUCLEOTIDE SEQUENCE [LARGE SCALE GENOMIC DNA]</scope>
    <source>
        <strain evidence="11 12">F0490</strain>
    </source>
</reference>
<feature type="transmembrane region" description="Helical" evidence="8">
    <location>
        <begin position="322"/>
        <end position="347"/>
    </location>
</feature>
<dbReference type="PANTHER" id="PTHR30572:SF4">
    <property type="entry name" value="ABC TRANSPORTER PERMEASE YTRF"/>
    <property type="match status" value="1"/>
</dbReference>
<dbReference type="GO" id="GO:0005886">
    <property type="term" value="C:plasma membrane"/>
    <property type="evidence" value="ECO:0007669"/>
    <property type="project" value="UniProtKB-SubCell"/>
</dbReference>
<protein>
    <submittedName>
        <fullName evidence="11">Efflux ABC transporter, permease protein</fullName>
    </submittedName>
</protein>
<evidence type="ECO:0000259" key="9">
    <source>
        <dbReference type="Pfam" id="PF02687"/>
    </source>
</evidence>
<dbReference type="Pfam" id="PF12704">
    <property type="entry name" value="MacB_PCD"/>
    <property type="match status" value="1"/>
</dbReference>
<keyword evidence="5 8" id="KW-0472">Membrane</keyword>
<dbReference type="Proteomes" id="UP000004578">
    <property type="component" value="Unassembled WGS sequence"/>
</dbReference>
<evidence type="ECO:0000256" key="4">
    <source>
        <dbReference type="ARBA" id="ARBA00022989"/>
    </source>
</evidence>
<dbReference type="PATRIC" id="fig|1125717.3.peg.1128"/>
<evidence type="ECO:0000256" key="6">
    <source>
        <dbReference type="ARBA" id="ARBA00038076"/>
    </source>
</evidence>
<dbReference type="InterPro" id="IPR025857">
    <property type="entry name" value="MacB_PCD"/>
</dbReference>
<keyword evidence="2" id="KW-1003">Cell membrane</keyword>
<feature type="transmembrane region" description="Helical" evidence="8">
    <location>
        <begin position="374"/>
        <end position="401"/>
    </location>
</feature>
<feature type="transmembrane region" description="Helical" evidence="8">
    <location>
        <begin position="407"/>
        <end position="428"/>
    </location>
</feature>
<keyword evidence="3 8" id="KW-0812">Transmembrane</keyword>
<feature type="region of interest" description="Disordered" evidence="7">
    <location>
        <begin position="170"/>
        <end position="233"/>
    </location>
</feature>
<evidence type="ECO:0000313" key="12">
    <source>
        <dbReference type="Proteomes" id="UP000004578"/>
    </source>
</evidence>
<evidence type="ECO:0000256" key="5">
    <source>
        <dbReference type="ARBA" id="ARBA00023136"/>
    </source>
</evidence>